<comment type="subcellular location">
    <subcellularLocation>
        <location evidence="1">Secreted</location>
    </subcellularLocation>
</comment>
<organism evidence="8 9">
    <name type="scientific">Micromonospora craterilacus</name>
    <dbReference type="NCBI Taxonomy" id="1655439"/>
    <lineage>
        <taxon>Bacteria</taxon>
        <taxon>Bacillati</taxon>
        <taxon>Actinomycetota</taxon>
        <taxon>Actinomycetes</taxon>
        <taxon>Micromonosporales</taxon>
        <taxon>Micromonosporaceae</taxon>
        <taxon>Micromonospora</taxon>
    </lineage>
</organism>
<proteinExistence type="predicted"/>
<sequence>MVNHNLRAATLRTLAGALATAVVASLLTALPGTATAAPDRADVVLGLTAEPGEVGPDGGRVRLGVSVRNAGSAEATDSTIKLTLPPGSTLSFGDYLGGWTCDAAKLKCTYGTLPAGTDASFVLSLILPPGTGGQKGTVTATATTQSRESSTTNNTASADIEYVAMPDLAFSFEYSSGEISYLGGNGARGFVQARATNIGTTPAPDARFTIQLPPDAFVGAWTPDPGWNCDLSTSTWVCDNDREIPPGGAAYLNLYPYFPAGTVGDTRTVTASVSTSATERSLTNNSGTTTFTYVVPPVGDVELFGANVVGRVDVRAGDEFDLSVHLGVRGGSPSENVAVRVPLPPTVEPTSLDPGDANWTCRLDDAADGRFVECTRAFWDIATGNAGLLLKLKVNPGTPDGPLTFTATASASSPESSLENNTATGSVNYVAEGVITGHVWLDLDRDGQRDADEPMALNKVASYRAVPETGQLPPGWGIINTNSVTGTYRGRLKPGRYTVEVRLPQGSSTQFTTPDQGDDATDSDIITMVGGYYPYGLSALIEIHDGAETFVDVGILPES</sequence>
<evidence type="ECO:0000313" key="8">
    <source>
        <dbReference type="EMBL" id="PZG24028.1"/>
    </source>
</evidence>
<dbReference type="GO" id="GO:0005975">
    <property type="term" value="P:carbohydrate metabolic process"/>
    <property type="evidence" value="ECO:0007669"/>
    <property type="project" value="UniProtKB-ARBA"/>
</dbReference>
<dbReference type="SUPFAM" id="SSF117074">
    <property type="entry name" value="Hypothetical protein PA1324"/>
    <property type="match status" value="1"/>
</dbReference>
<evidence type="ECO:0000256" key="5">
    <source>
        <dbReference type="SAM" id="SignalP"/>
    </source>
</evidence>
<dbReference type="GO" id="GO:0005576">
    <property type="term" value="C:extracellular region"/>
    <property type="evidence" value="ECO:0007669"/>
    <property type="project" value="UniProtKB-SubCell"/>
</dbReference>
<name>A0A2W2FHA6_9ACTN</name>
<accession>A0A2W2FHA6</accession>
<keyword evidence="2" id="KW-0964">Secreted</keyword>
<dbReference type="Proteomes" id="UP000248924">
    <property type="component" value="Unassembled WGS sequence"/>
</dbReference>
<dbReference type="InterPro" id="IPR013783">
    <property type="entry name" value="Ig-like_fold"/>
</dbReference>
<evidence type="ECO:0000256" key="1">
    <source>
        <dbReference type="ARBA" id="ARBA00004613"/>
    </source>
</evidence>
<evidence type="ECO:0008006" key="10">
    <source>
        <dbReference type="Google" id="ProtNLM"/>
    </source>
</evidence>
<dbReference type="EMBL" id="POTY01000004">
    <property type="protein sequence ID" value="PZG24028.1"/>
    <property type="molecule type" value="Genomic_DNA"/>
</dbReference>
<feature type="domain" description="DUF11" evidence="6">
    <location>
        <begin position="58"/>
        <end position="160"/>
    </location>
</feature>
<evidence type="ECO:0000256" key="3">
    <source>
        <dbReference type="ARBA" id="ARBA00022729"/>
    </source>
</evidence>
<dbReference type="Gene3D" id="2.60.40.10">
    <property type="entry name" value="Immunoglobulins"/>
    <property type="match status" value="2"/>
</dbReference>
<evidence type="ECO:0000259" key="6">
    <source>
        <dbReference type="Pfam" id="PF01345"/>
    </source>
</evidence>
<dbReference type="AlphaFoldDB" id="A0A2W2FHA6"/>
<evidence type="ECO:0000256" key="4">
    <source>
        <dbReference type="SAM" id="MobiDB-lite"/>
    </source>
</evidence>
<dbReference type="InterPro" id="IPR033764">
    <property type="entry name" value="Sdr_B"/>
</dbReference>
<dbReference type="OrthoDB" id="3169091at2"/>
<protein>
    <recommendedName>
        <fullName evidence="10">DUF11 domain-containing protein</fullName>
    </recommendedName>
</protein>
<evidence type="ECO:0000313" key="9">
    <source>
        <dbReference type="Proteomes" id="UP000248924"/>
    </source>
</evidence>
<feature type="chain" id="PRO_5015936969" description="DUF11 domain-containing protein" evidence="5">
    <location>
        <begin position="37"/>
        <end position="559"/>
    </location>
</feature>
<evidence type="ECO:0000259" key="7">
    <source>
        <dbReference type="Pfam" id="PF17210"/>
    </source>
</evidence>
<comment type="caution">
    <text evidence="8">The sequence shown here is derived from an EMBL/GenBank/DDBJ whole genome shotgun (WGS) entry which is preliminary data.</text>
</comment>
<feature type="signal peptide" evidence="5">
    <location>
        <begin position="1"/>
        <end position="36"/>
    </location>
</feature>
<dbReference type="InterPro" id="IPR001434">
    <property type="entry name" value="OmcB-like_DUF11"/>
</dbReference>
<feature type="domain" description="SD-repeat containing protein B" evidence="7">
    <location>
        <begin position="437"/>
        <end position="527"/>
    </location>
</feature>
<feature type="region of interest" description="Disordered" evidence="4">
    <location>
        <begin position="132"/>
        <end position="154"/>
    </location>
</feature>
<gene>
    <name evidence="8" type="ORF">C1I95_01400</name>
</gene>
<keyword evidence="9" id="KW-1185">Reference proteome</keyword>
<dbReference type="Pfam" id="PF17210">
    <property type="entry name" value="SdrD_B"/>
    <property type="match status" value="1"/>
</dbReference>
<feature type="compositionally biased region" description="Polar residues" evidence="4">
    <location>
        <begin position="136"/>
        <end position="154"/>
    </location>
</feature>
<evidence type="ECO:0000256" key="2">
    <source>
        <dbReference type="ARBA" id="ARBA00022525"/>
    </source>
</evidence>
<keyword evidence="3 5" id="KW-0732">Signal</keyword>
<reference evidence="8 9" key="1">
    <citation type="submission" date="2018-01" db="EMBL/GenBank/DDBJ databases">
        <title>Draft genome sequence of Jishengella sp. NA12.</title>
        <authorList>
            <person name="Sahin N."/>
            <person name="Ay H."/>
            <person name="Saygin H."/>
        </authorList>
    </citation>
    <scope>NUCLEOTIDE SEQUENCE [LARGE SCALE GENOMIC DNA]</scope>
    <source>
        <strain evidence="8 9">NA12</strain>
    </source>
</reference>
<dbReference type="Pfam" id="PF01345">
    <property type="entry name" value="DUF11"/>
    <property type="match status" value="1"/>
</dbReference>
<dbReference type="RefSeq" id="WP_111211900.1">
    <property type="nucleotide sequence ID" value="NZ_POTY01000004.1"/>
</dbReference>